<comment type="caution">
    <text evidence="2">The sequence shown here is derived from an EMBL/GenBank/DDBJ whole genome shotgun (WGS) entry which is preliminary data.</text>
</comment>
<dbReference type="Proteomes" id="UP000765509">
    <property type="component" value="Unassembled WGS sequence"/>
</dbReference>
<evidence type="ECO:0000313" key="2">
    <source>
        <dbReference type="EMBL" id="MBW0558261.1"/>
    </source>
</evidence>
<name>A0A9Q3PFJ7_9BASI</name>
<dbReference type="EMBL" id="AVOT02066455">
    <property type="protein sequence ID" value="MBW0558261.1"/>
    <property type="molecule type" value="Genomic_DNA"/>
</dbReference>
<dbReference type="AlphaFoldDB" id="A0A9Q3PFJ7"/>
<gene>
    <name evidence="2" type="ORF">O181_097976</name>
</gene>
<keyword evidence="3" id="KW-1185">Reference proteome</keyword>
<accession>A0A9Q3PFJ7</accession>
<sequence length="131" mass="14641">MAKTWIPIATQRNRRPQNFASIQGKPTLTAFTGKITIINPVVTSKGKFTKALDSRFVQGTLKGKYPKNIKFSTSCNTDMSPVHLINLSLQRNQQEDREGLSRTRMRGRGNLGHSGGWQDIEGNHTHSAIHI</sequence>
<evidence type="ECO:0000256" key="1">
    <source>
        <dbReference type="SAM" id="MobiDB-lite"/>
    </source>
</evidence>
<protein>
    <submittedName>
        <fullName evidence="2">Uncharacterized protein</fullName>
    </submittedName>
</protein>
<feature type="region of interest" description="Disordered" evidence="1">
    <location>
        <begin position="91"/>
        <end position="131"/>
    </location>
</feature>
<organism evidence="2 3">
    <name type="scientific">Austropuccinia psidii MF-1</name>
    <dbReference type="NCBI Taxonomy" id="1389203"/>
    <lineage>
        <taxon>Eukaryota</taxon>
        <taxon>Fungi</taxon>
        <taxon>Dikarya</taxon>
        <taxon>Basidiomycota</taxon>
        <taxon>Pucciniomycotina</taxon>
        <taxon>Pucciniomycetes</taxon>
        <taxon>Pucciniales</taxon>
        <taxon>Sphaerophragmiaceae</taxon>
        <taxon>Austropuccinia</taxon>
    </lineage>
</organism>
<reference evidence="2" key="1">
    <citation type="submission" date="2021-03" db="EMBL/GenBank/DDBJ databases">
        <title>Draft genome sequence of rust myrtle Austropuccinia psidii MF-1, a brazilian biotype.</title>
        <authorList>
            <person name="Quecine M.C."/>
            <person name="Pachon D.M.R."/>
            <person name="Bonatelli M.L."/>
            <person name="Correr F.H."/>
            <person name="Franceschini L.M."/>
            <person name="Leite T.F."/>
            <person name="Margarido G.R.A."/>
            <person name="Almeida C.A."/>
            <person name="Ferrarezi J.A."/>
            <person name="Labate C.A."/>
        </authorList>
    </citation>
    <scope>NUCLEOTIDE SEQUENCE</scope>
    <source>
        <strain evidence="2">MF-1</strain>
    </source>
</reference>
<evidence type="ECO:0000313" key="3">
    <source>
        <dbReference type="Proteomes" id="UP000765509"/>
    </source>
</evidence>
<proteinExistence type="predicted"/>